<dbReference type="OMA" id="IRTEIRM"/>
<feature type="coiled-coil region" evidence="7">
    <location>
        <begin position="1780"/>
        <end position="1895"/>
    </location>
</feature>
<feature type="compositionally biased region" description="Acidic residues" evidence="8">
    <location>
        <begin position="901"/>
        <end position="925"/>
    </location>
</feature>
<keyword evidence="4" id="KW-0597">Phosphoprotein</keyword>
<dbReference type="GO" id="GO:1903358">
    <property type="term" value="P:regulation of Golgi organization"/>
    <property type="evidence" value="ECO:0000318"/>
    <property type="project" value="GO_Central"/>
</dbReference>
<dbReference type="GeneTree" id="ENSGT00950000183190"/>
<evidence type="ECO:0000256" key="8">
    <source>
        <dbReference type="SAM" id="MobiDB-lite"/>
    </source>
</evidence>
<name>W5M1I5_LEPOC</name>
<dbReference type="GO" id="GO:0007098">
    <property type="term" value="P:centrosome cycle"/>
    <property type="evidence" value="ECO:0000318"/>
    <property type="project" value="GO_Central"/>
</dbReference>
<evidence type="ECO:0000256" key="7">
    <source>
        <dbReference type="SAM" id="Coils"/>
    </source>
</evidence>
<keyword evidence="7" id="KW-0175">Coiled coil</keyword>
<feature type="coiled-coil region" evidence="7">
    <location>
        <begin position="973"/>
        <end position="1000"/>
    </location>
</feature>
<evidence type="ECO:0000256" key="5">
    <source>
        <dbReference type="ARBA" id="ARBA00023034"/>
    </source>
</evidence>
<feature type="domain" description="CDK5 regulatory subunit-associated protein 2/Myomegalin coiled coil" evidence="10">
    <location>
        <begin position="778"/>
        <end position="893"/>
    </location>
</feature>
<dbReference type="EMBL" id="AHAT01034690">
    <property type="status" value="NOT_ANNOTATED_CDS"/>
    <property type="molecule type" value="Genomic_DNA"/>
</dbReference>
<feature type="coiled-coil region" evidence="7">
    <location>
        <begin position="1134"/>
        <end position="1168"/>
    </location>
</feature>
<feature type="coiled-coil region" evidence="7">
    <location>
        <begin position="1923"/>
        <end position="1954"/>
    </location>
</feature>
<evidence type="ECO:0000256" key="2">
    <source>
        <dbReference type="ARBA" id="ARBA00004555"/>
    </source>
</evidence>
<evidence type="ECO:0000259" key="10">
    <source>
        <dbReference type="Pfam" id="PF23246"/>
    </source>
</evidence>
<keyword evidence="12" id="KW-1185">Reference proteome</keyword>
<dbReference type="GO" id="GO:0005813">
    <property type="term" value="C:centrosome"/>
    <property type="evidence" value="ECO:0000318"/>
    <property type="project" value="GO_Central"/>
</dbReference>
<comment type="subcellular location">
    <subcellularLocation>
        <location evidence="1">Cytoplasm</location>
        <location evidence="1">Cytoskeleton</location>
    </subcellularLocation>
    <subcellularLocation>
        <location evidence="2">Golgi apparatus</location>
    </subcellularLocation>
</comment>
<evidence type="ECO:0000259" key="9">
    <source>
        <dbReference type="Pfam" id="PF07989"/>
    </source>
</evidence>
<evidence type="ECO:0000256" key="6">
    <source>
        <dbReference type="ARBA" id="ARBA00023212"/>
    </source>
</evidence>
<evidence type="ECO:0000256" key="1">
    <source>
        <dbReference type="ARBA" id="ARBA00004245"/>
    </source>
</evidence>
<feature type="region of interest" description="Disordered" evidence="8">
    <location>
        <begin position="1493"/>
        <end position="1550"/>
    </location>
</feature>
<feature type="region of interest" description="Disordered" evidence="8">
    <location>
        <begin position="1562"/>
        <end position="1590"/>
    </location>
</feature>
<dbReference type="InterPro" id="IPR052593">
    <property type="entry name" value="MT-associated_AKAP9-binding"/>
</dbReference>
<accession>W5M1I5</accession>
<proteinExistence type="predicted"/>
<feature type="region of interest" description="Disordered" evidence="8">
    <location>
        <begin position="889"/>
        <end position="925"/>
    </location>
</feature>
<reference evidence="12" key="1">
    <citation type="submission" date="2011-12" db="EMBL/GenBank/DDBJ databases">
        <title>The Draft Genome of Lepisosteus oculatus.</title>
        <authorList>
            <consortium name="The Broad Institute Genome Assembly &amp; Analysis Group"/>
            <consortium name="Computational R&amp;D Group"/>
            <consortium name="and Sequencing Platform"/>
            <person name="Di Palma F."/>
            <person name="Alfoldi J."/>
            <person name="Johnson J."/>
            <person name="Berlin A."/>
            <person name="Gnerre S."/>
            <person name="Jaffe D."/>
            <person name="MacCallum I."/>
            <person name="Young S."/>
            <person name="Walker B.J."/>
            <person name="Lander E.S."/>
            <person name="Lindblad-Toh K."/>
        </authorList>
    </citation>
    <scope>NUCLEOTIDE SEQUENCE [LARGE SCALE GENOMIC DNA]</scope>
</reference>
<reference evidence="11" key="2">
    <citation type="submission" date="2025-08" db="UniProtKB">
        <authorList>
            <consortium name="Ensembl"/>
        </authorList>
    </citation>
    <scope>IDENTIFICATION</scope>
</reference>
<feature type="coiled-coil region" evidence="7">
    <location>
        <begin position="43"/>
        <end position="135"/>
    </location>
</feature>
<dbReference type="PANTHER" id="PTHR46501">
    <property type="entry name" value="MYOMEGALIN"/>
    <property type="match status" value="1"/>
</dbReference>
<dbReference type="EMBL" id="AHAT01034693">
    <property type="status" value="NOT_ANNOTATED_CDS"/>
    <property type="molecule type" value="Genomic_DNA"/>
</dbReference>
<dbReference type="EMBL" id="AHAT01034688">
    <property type="status" value="NOT_ANNOTATED_CDS"/>
    <property type="molecule type" value="Genomic_DNA"/>
</dbReference>
<dbReference type="InterPro" id="IPR012943">
    <property type="entry name" value="Cnn_1N"/>
</dbReference>
<feature type="compositionally biased region" description="Basic and acidic residues" evidence="8">
    <location>
        <begin position="722"/>
        <end position="732"/>
    </location>
</feature>
<feature type="region of interest" description="Disordered" evidence="8">
    <location>
        <begin position="722"/>
        <end position="741"/>
    </location>
</feature>
<feature type="region of interest" description="Disordered" evidence="8">
    <location>
        <begin position="1442"/>
        <end position="1478"/>
    </location>
</feature>
<dbReference type="EMBL" id="AHAT01034694">
    <property type="status" value="NOT_ANNOTATED_CDS"/>
    <property type="molecule type" value="Genomic_DNA"/>
</dbReference>
<dbReference type="STRING" id="7918.ENSLOCP00000002243"/>
<feature type="compositionally biased region" description="Polar residues" evidence="8">
    <location>
        <begin position="1443"/>
        <end position="1471"/>
    </location>
</feature>
<evidence type="ECO:0000256" key="3">
    <source>
        <dbReference type="ARBA" id="ARBA00022490"/>
    </source>
</evidence>
<feature type="region of interest" description="Disordered" evidence="8">
    <location>
        <begin position="389"/>
        <end position="415"/>
    </location>
</feature>
<feature type="coiled-coil region" evidence="7">
    <location>
        <begin position="172"/>
        <end position="319"/>
    </location>
</feature>
<feature type="domain" description="Centrosomin N-terminal motif 1" evidence="9">
    <location>
        <begin position="10"/>
        <end position="74"/>
    </location>
</feature>
<feature type="compositionally biased region" description="Basic and acidic residues" evidence="8">
    <location>
        <begin position="401"/>
        <end position="414"/>
    </location>
</feature>
<dbReference type="EMBL" id="AHAT01034691">
    <property type="status" value="NOT_ANNOTATED_CDS"/>
    <property type="molecule type" value="Genomic_DNA"/>
</dbReference>
<feature type="compositionally biased region" description="Polar residues" evidence="8">
    <location>
        <begin position="1515"/>
        <end position="1542"/>
    </location>
</feature>
<evidence type="ECO:0000313" key="12">
    <source>
        <dbReference type="Proteomes" id="UP000018468"/>
    </source>
</evidence>
<dbReference type="EMBL" id="AHAT01034692">
    <property type="status" value="NOT_ANNOTATED_CDS"/>
    <property type="molecule type" value="Genomic_DNA"/>
</dbReference>
<feature type="compositionally biased region" description="Pro residues" evidence="8">
    <location>
        <begin position="1572"/>
        <end position="1587"/>
    </location>
</feature>
<dbReference type="PANTHER" id="PTHR46501:SF2">
    <property type="entry name" value="MYOMEGALIN"/>
    <property type="match status" value="1"/>
</dbReference>
<keyword evidence="6" id="KW-0206">Cytoskeleton</keyword>
<feature type="coiled-coil region" evidence="7">
    <location>
        <begin position="2137"/>
        <end position="2207"/>
    </location>
</feature>
<dbReference type="Bgee" id="ENSLOCG00000001920">
    <property type="expression patterns" value="Expressed in muscle tissue and 13 other cell types or tissues"/>
</dbReference>
<dbReference type="GO" id="GO:0060090">
    <property type="term" value="F:molecular adaptor activity"/>
    <property type="evidence" value="ECO:0000318"/>
    <property type="project" value="GO_Central"/>
</dbReference>
<organism evidence="11 12">
    <name type="scientific">Lepisosteus oculatus</name>
    <name type="common">Spotted gar</name>
    <dbReference type="NCBI Taxonomy" id="7918"/>
    <lineage>
        <taxon>Eukaryota</taxon>
        <taxon>Metazoa</taxon>
        <taxon>Chordata</taxon>
        <taxon>Craniata</taxon>
        <taxon>Vertebrata</taxon>
        <taxon>Euteleostomi</taxon>
        <taxon>Actinopterygii</taxon>
        <taxon>Neopterygii</taxon>
        <taxon>Holostei</taxon>
        <taxon>Semionotiformes</taxon>
        <taxon>Lepisosteidae</taxon>
        <taxon>Lepisosteus</taxon>
    </lineage>
</organism>
<dbReference type="EMBL" id="AHAT01034689">
    <property type="status" value="NOT_ANNOTATED_CDS"/>
    <property type="molecule type" value="Genomic_DNA"/>
</dbReference>
<dbReference type="Pfam" id="PF07989">
    <property type="entry name" value="Cnn_1N"/>
    <property type="match status" value="1"/>
</dbReference>
<dbReference type="GO" id="GO:0005794">
    <property type="term" value="C:Golgi apparatus"/>
    <property type="evidence" value="ECO:0000318"/>
    <property type="project" value="GO_Central"/>
</dbReference>
<sequence>PVMSNGYRTLSQHLNDLKKENFSLKLRIYFLEERIQQKYEDSSEDVYRRNIELKVEVESLKQELQEKQQLLDTALTTAESLTNQNEAELQRRCEERQQEIDHMQEILETKIQLLQEEAKLARNEAEKMASHAEAETLRCFTLEKRLKESSEGSASLTSLRHQQALAEKDRIIDELTQELRCKVAAITELSDEKTLLSEKVEALEDQVHDLTSSLQQKERDAEFFQDELGREKLRIQQEMQNLIEEQQSQLNQYECAAGQCVTELQKAQLQVQSLQIKIHDTEATNKKLQEKLREMESELRAIKQAAQKQERTIQGLSETVTSKDTEAEELYRVIEGQNDTLCKLRDMAHRNQLQQVQVSQEELGPAQLPPLQAELLNLQNSLFSTQLELQSSQRAHRHSERRASDLARSRDRLQSDLQEALQHREATEQHNQELRSALQQARTELQARDRLLKEKEAEKQMEIEAREKTIQQLQVSLQEKEQLIQEYVEHLDYQQDSGESRDALLDKLRERIKDRDRALERAIDEKFRCLEEKESEVRRLQLTLREKERDLERLRCILSNNEETITSLDGMLRVKALELEQVSLSGKNLQWLKQEAEDKHSQSLRERDAIISQLQTSLHSRTKEAEELTAALLDRVSVGGSQLAEELRLRLQLKERLLQEALADRGRQASEHDREVQELLDTVSTRDQQNRETVGQLSRVIGERAAELQELRRQLHAREREVSELAREREQHGGGPRNEIGRLKSLLQEKDAFIEVLAGRGEDASGLQMDMQAMQDDLQLVLRKEQEAQQELSSLQSVLTKQREEKAQDKVSIDHQDVLGQLVLEYKKLNEALKAEKELYHSLAQLHTHGDSSEKSQALQGELDTIQALRGQLEEALARTRDGALRLERAAMTQPDFGEVSAEEDEDDDDEDGSSEFTDSIEEDENSKLTALTMATKEHAYVISSDLSCITRFVEFLKAWPADAGELGKCDDVAALQQHIQDLRAQLRRSEKLIRNLQRRARSFSTTSDYASSLERPRKGEAGWLTEGVGRKKEAGVKLRREERQIPEEEAACGPEPPGPVAGEGELGLAQGKRCAPAMHYREGQGKRRCTRPQSLDLGALLSQDTDSASSSQPTQLSPGHFWEHVEVSLREQSEKLRSDLALSLQDNRELQERLMVSEATVQAQAEQLKEYRVLLCKFCVYCCSSLDSLSLKMFMYTSCLKCVVLQYKNVPFSNHLCYRIGCNITFAGSCSAIRTEIRMETPSCSMLPCVLKWQCPLTDSPVCVCGSLAETSVEQDSKQVQVDLLPAPRPNKELQELVARVASLEAQLKSSRMEGKASSEDLKSATWPGKYDSLIQAQARELSHLRQKMRVGRGVCHILSQHLGDTTKSFEELLRANDIDYYMGQSFREQLAQSLALAERVNSNLSDRDRPEVDDKTGHELLALRLSKELQQKDKIIDSLRSKLQQRSDTPSSSHALSETTDQSDRTSFVSDDHASTNEELELCSDMDAASEYTQEEATGRGSPGQAITDPHSHSGTPPQHPSVQSSTTASHGAQSSNNNPIIPCTQHKPMDLNQAQTGLYSSPLSSAAPFPQPHYCPDPSGPPGSLPFDPQPLILGPSYHGGAPFSLAEVHQELQMLQRQLGEKENRGYAVPHIKPMASFPLASHSQPESSSFAPLTRHAFHQSLLGCPANANGALKTQAGLLDAGAMWDMSHLARPGRASNYGDVSSGSSGYQSGTGHTGADLIEEHLGEIRSLQQRLEDSICTNNRLRQQLEERLATAGRDSGPPTNIYIQGLESVSQLSNENRALREENLGLQARLNQASRESSAEMEELREAVLAGRARLKEAELEAEQWREESRQLQAQSCEQQQEIQQLRQEKQASQERNNGLQHEVNLQQQQLDDSRQLLHSLQCELQVYDRVCRAGQSPHSAYRGGAATALELNELLAEVRGLRVQLEHSIQENSCLREQLEQQLGRSLATHRAPRPSSISITTPRDTGCKRQLFQDPVPSPPVRDTGMFNPGSPFTLFSKSTDLDDPDVTGIDILQPNTVLEGEAPDGSFANKNGRHAIGHVDDFSALQQQILEGKMLVHKMEAVLQSSLSAAVNTGQQPHLPQSLDCSSVKTLLSNTKTLRQILDEAASLLKMFWRAALPSGESCAQHIKKEQSMTEEIQKLQRKITEQEGLLQSTIERLKNTNRTKESMEHFIVSQLSRTRDVLKKARTNLEKNEYQISSLSSYSPCAGKAAIPRCPREPSSDWGFLSSRKQEPARKRTSHRPTKTRNAQCLLQVVTY</sequence>
<dbReference type="Pfam" id="PF23246">
    <property type="entry name" value="CC_CDK5RAP2"/>
    <property type="match status" value="1"/>
</dbReference>
<evidence type="ECO:0000256" key="4">
    <source>
        <dbReference type="ARBA" id="ARBA00022553"/>
    </source>
</evidence>
<keyword evidence="3" id="KW-0963">Cytoplasm</keyword>
<feature type="coiled-coil region" evidence="7">
    <location>
        <begin position="771"/>
        <end position="879"/>
    </location>
</feature>
<dbReference type="eggNOG" id="ENOG502QPV2">
    <property type="taxonomic scope" value="Eukaryota"/>
</dbReference>
<feature type="region of interest" description="Disordered" evidence="8">
    <location>
        <begin position="2228"/>
        <end position="2259"/>
    </location>
</feature>
<dbReference type="HOGENOM" id="CLU_000727_0_0_1"/>
<dbReference type="EMBL" id="AHAT01034687">
    <property type="status" value="NOT_ANNOTATED_CDS"/>
    <property type="molecule type" value="Genomic_DNA"/>
</dbReference>
<protein>
    <submittedName>
        <fullName evidence="11">Phosphodiesterase 4D interacting protein</fullName>
    </submittedName>
</protein>
<dbReference type="InterPro" id="IPR056273">
    <property type="entry name" value="CDK5RAP2_MYOME_CC"/>
</dbReference>
<dbReference type="Proteomes" id="UP000018468">
    <property type="component" value="Linkage group LG10"/>
</dbReference>
<reference evidence="11" key="3">
    <citation type="submission" date="2025-09" db="UniProtKB">
        <authorList>
            <consortium name="Ensembl"/>
        </authorList>
    </citation>
    <scope>IDENTIFICATION</scope>
</reference>
<evidence type="ECO:0000313" key="11">
    <source>
        <dbReference type="Ensembl" id="ENSLOCP00000002243.1"/>
    </source>
</evidence>
<keyword evidence="5" id="KW-0333">Golgi apparatus</keyword>
<dbReference type="InParanoid" id="W5M1I5"/>
<dbReference type="Ensembl" id="ENSLOCT00000002248.1">
    <property type="protein sequence ID" value="ENSLOCP00000002243.1"/>
    <property type="gene ID" value="ENSLOCG00000001920.1"/>
</dbReference>